<feature type="region of interest" description="Disordered" evidence="1">
    <location>
        <begin position="74"/>
        <end position="97"/>
    </location>
</feature>
<proteinExistence type="predicted"/>
<feature type="compositionally biased region" description="Basic and acidic residues" evidence="1">
    <location>
        <begin position="518"/>
        <end position="528"/>
    </location>
</feature>
<dbReference type="Proteomes" id="UP001367676">
    <property type="component" value="Unassembled WGS sequence"/>
</dbReference>
<protein>
    <submittedName>
        <fullName evidence="2">Uncharacterized protein</fullName>
    </submittedName>
</protein>
<evidence type="ECO:0000313" key="3">
    <source>
        <dbReference type="Proteomes" id="UP001367676"/>
    </source>
</evidence>
<evidence type="ECO:0000313" key="2">
    <source>
        <dbReference type="EMBL" id="KAK7603350.1"/>
    </source>
</evidence>
<name>A0AAN9YAB8_9HEMI</name>
<reference evidence="2 3" key="1">
    <citation type="submission" date="2024-03" db="EMBL/GenBank/DDBJ databases">
        <title>Adaptation during the transition from Ophiocordyceps entomopathogen to insect associate is accompanied by gene loss and intensified selection.</title>
        <authorList>
            <person name="Ward C.M."/>
            <person name="Onetto C.A."/>
            <person name="Borneman A.R."/>
        </authorList>
    </citation>
    <scope>NUCLEOTIDE SEQUENCE [LARGE SCALE GENOMIC DNA]</scope>
    <source>
        <strain evidence="2">AWRI1</strain>
        <tissue evidence="2">Single Adult Female</tissue>
    </source>
</reference>
<feature type="region of interest" description="Disordered" evidence="1">
    <location>
        <begin position="512"/>
        <end position="534"/>
    </location>
</feature>
<evidence type="ECO:0000256" key="1">
    <source>
        <dbReference type="SAM" id="MobiDB-lite"/>
    </source>
</evidence>
<comment type="caution">
    <text evidence="2">The sequence shown here is derived from an EMBL/GenBank/DDBJ whole genome shotgun (WGS) entry which is preliminary data.</text>
</comment>
<feature type="compositionally biased region" description="Acidic residues" evidence="1">
    <location>
        <begin position="258"/>
        <end position="268"/>
    </location>
</feature>
<feature type="region of interest" description="Disordered" evidence="1">
    <location>
        <begin position="250"/>
        <end position="269"/>
    </location>
</feature>
<feature type="region of interest" description="Disordered" evidence="1">
    <location>
        <begin position="996"/>
        <end position="1025"/>
    </location>
</feature>
<feature type="compositionally biased region" description="Polar residues" evidence="1">
    <location>
        <begin position="996"/>
        <end position="1007"/>
    </location>
</feature>
<feature type="compositionally biased region" description="Polar residues" evidence="1">
    <location>
        <begin position="340"/>
        <end position="362"/>
    </location>
</feature>
<keyword evidence="3" id="KW-1185">Reference proteome</keyword>
<sequence length="1025" mass="112790">MMEWLNKKRIRKLSVHLIRLTDEDIDKIRRQIKRKTEKKVNKNPKAKKIRKKSSEATALFTNCISKSSGDDDIPSKNLFSPKPAKITPRNSSVKPSQNKVYVDARSLTWSLSPQTTCNVKSKKKASKYKSVPWINVGSYSSSEESELEDVFVPSKIWVKPSARPMLPTLSKLDTETHGISQRARCNNTSTLRILQPIISIKRMHLSSNTKYDNCDDEVPSRSEFKTTRNVLNTNCCLQWQKLSQSCGASTTEIPCESDKEDPDSEESVDEKYSQHLMTTANQFLEDIEKGPSNFADGGASSDLASPAENVEISGMSGNLGTTEDSSSQCSYQLADKPRESITTASQTNDPETSTRSTLPVNESPARISSLTTVCLVDVSTAESNQNDDTILSPVIFDELSATQNVDCEVASPVIFGSNEGIGAESGDIPYRSNNQHQKGITNERSSSSSGFILELLASEQSDIEASIENCDVEPTSDISTNFNLQLSQNLSHQNFPRGVSSQEFISSSSFTLEIPPDGLREDSSDEKNSQLSSCSENVLCSRTEQGSSSDMEAPSNLFGFEMLNISESKKMDQPTKEAQNLFENKKIYLSSLSEKQNVFSETVMSPNQGESQKILLVKRSQNLPHSEKAPGLSGSQIRHLSTSKASQFLKSGESSLSGLKAPNISETSTSHWSTTEVPSVSCMSISQVANIPKTQKNCFQPLKILNTLGSQESNSLTIQGSNLPISVSTNRNDAFTQTDLQEVLQQPSQLSVNYIINSSGHETIRFEGPVVNHPSTMSAVSKNIQAGNSTFIADHCRGICSLNQTKRIPCHSNVGNIFHHSEIYDLPESNSELEKSSAVSTCAISNSSVGCSSSTVDYRITAEQPCRDEDATKNMIDFIDLTNDDESKCGEPQVGKMRLKTPSELGCTIAFSDDVERLFRYELPKLSCDFQKLDLLKEKYFNIFKLVLAKCIHGKTVNDTLQELYNTRSVPCGFNLLRNSPPLGFASVQMSARSLAAQSSTRPNLRNGSFGPPRGISNHTHDPVR</sequence>
<feature type="compositionally biased region" description="Polar residues" evidence="1">
    <location>
        <begin position="88"/>
        <end position="97"/>
    </location>
</feature>
<dbReference type="AlphaFoldDB" id="A0AAN9YAB8"/>
<accession>A0AAN9YAB8</accession>
<gene>
    <name evidence="2" type="ORF">V9T40_003349</name>
</gene>
<feature type="compositionally biased region" description="Polar residues" evidence="1">
    <location>
        <begin position="315"/>
        <end position="331"/>
    </location>
</feature>
<feature type="region of interest" description="Disordered" evidence="1">
    <location>
        <begin position="311"/>
        <end position="362"/>
    </location>
</feature>
<organism evidence="2 3">
    <name type="scientific">Parthenolecanium corni</name>
    <dbReference type="NCBI Taxonomy" id="536013"/>
    <lineage>
        <taxon>Eukaryota</taxon>
        <taxon>Metazoa</taxon>
        <taxon>Ecdysozoa</taxon>
        <taxon>Arthropoda</taxon>
        <taxon>Hexapoda</taxon>
        <taxon>Insecta</taxon>
        <taxon>Pterygota</taxon>
        <taxon>Neoptera</taxon>
        <taxon>Paraneoptera</taxon>
        <taxon>Hemiptera</taxon>
        <taxon>Sternorrhyncha</taxon>
        <taxon>Coccoidea</taxon>
        <taxon>Coccidae</taxon>
        <taxon>Parthenolecanium</taxon>
    </lineage>
</organism>
<dbReference type="EMBL" id="JBBCAQ010000006">
    <property type="protein sequence ID" value="KAK7603350.1"/>
    <property type="molecule type" value="Genomic_DNA"/>
</dbReference>